<comment type="caution">
    <text evidence="6">The sequence shown here is derived from an EMBL/GenBank/DDBJ whole genome shotgun (WGS) entry which is preliminary data.</text>
</comment>
<dbReference type="Proteomes" id="UP000655287">
    <property type="component" value="Unassembled WGS sequence"/>
</dbReference>
<protein>
    <recommendedName>
        <fullName evidence="5">Trans-aconitate 2-methyltransferase</fullName>
        <ecNumber evidence="5">2.1.1.144</ecNumber>
    </recommendedName>
</protein>
<evidence type="ECO:0000313" key="7">
    <source>
        <dbReference type="Proteomes" id="UP000655287"/>
    </source>
</evidence>
<dbReference type="GO" id="GO:0005737">
    <property type="term" value="C:cytoplasm"/>
    <property type="evidence" value="ECO:0007669"/>
    <property type="project" value="UniProtKB-SubCell"/>
</dbReference>
<dbReference type="InterPro" id="IPR023506">
    <property type="entry name" value="Trans-aconitate_MeTrfase"/>
</dbReference>
<evidence type="ECO:0000313" key="6">
    <source>
        <dbReference type="EMBL" id="GII77913.1"/>
    </source>
</evidence>
<comment type="similarity">
    <text evidence="5">Belongs to the methyltransferase superfamily. Tam family.</text>
</comment>
<keyword evidence="2 5" id="KW-0489">Methyltransferase</keyword>
<gene>
    <name evidence="5 6" type="primary">tam</name>
    <name evidence="6" type="ORF">Sru01_28950</name>
</gene>
<dbReference type="PANTHER" id="PTHR43861">
    <property type="entry name" value="TRANS-ACONITATE 2-METHYLTRANSFERASE-RELATED"/>
    <property type="match status" value="1"/>
</dbReference>
<evidence type="ECO:0000256" key="3">
    <source>
        <dbReference type="ARBA" id="ARBA00022679"/>
    </source>
</evidence>
<dbReference type="RefSeq" id="WP_239137420.1">
    <property type="nucleotide sequence ID" value="NZ_BOOU01000043.1"/>
</dbReference>
<evidence type="ECO:0000256" key="1">
    <source>
        <dbReference type="ARBA" id="ARBA00022490"/>
    </source>
</evidence>
<dbReference type="InterPro" id="IPR023149">
    <property type="entry name" value="Trans_acon_MeTrfase_C"/>
</dbReference>
<dbReference type="GO" id="GO:0030798">
    <property type="term" value="F:trans-aconitate 2-methyltransferase activity"/>
    <property type="evidence" value="ECO:0007669"/>
    <property type="project" value="UniProtKB-UniRule"/>
</dbReference>
<reference evidence="6" key="1">
    <citation type="submission" date="2021-01" db="EMBL/GenBank/DDBJ databases">
        <title>Whole genome shotgun sequence of Sphaerisporangium rufum NBRC 109079.</title>
        <authorList>
            <person name="Komaki H."/>
            <person name="Tamura T."/>
        </authorList>
    </citation>
    <scope>NUCLEOTIDE SEQUENCE</scope>
    <source>
        <strain evidence="6">NBRC 109079</strain>
    </source>
</reference>
<evidence type="ECO:0000256" key="4">
    <source>
        <dbReference type="ARBA" id="ARBA00022691"/>
    </source>
</evidence>
<dbReference type="HAMAP" id="MF_00560">
    <property type="entry name" value="Tran_acon_Me_trans"/>
    <property type="match status" value="1"/>
</dbReference>
<comment type="catalytic activity">
    <reaction evidence="5">
        <text>trans-aconitate + S-adenosyl-L-methionine = (E)-3-(methoxycarbonyl)pent-2-enedioate + S-adenosyl-L-homocysteine</text>
        <dbReference type="Rhea" id="RHEA:14969"/>
        <dbReference type="ChEBI" id="CHEBI:15708"/>
        <dbReference type="ChEBI" id="CHEBI:57470"/>
        <dbReference type="ChEBI" id="CHEBI:57856"/>
        <dbReference type="ChEBI" id="CHEBI:59789"/>
        <dbReference type="EC" id="2.1.1.144"/>
    </reaction>
</comment>
<evidence type="ECO:0000256" key="2">
    <source>
        <dbReference type="ARBA" id="ARBA00022603"/>
    </source>
</evidence>
<name>A0A919R234_9ACTN</name>
<sequence>MSRDIWDPAVYGRYAGERARPFHELIARIPAERPERVADLGCGSGELTVELARRWPAATVTGLDSSAAMIAKAPAGHDRVSFTVADIRTWRPERPVDVIVSNAALQWVPEHRDLLPRLAGDLRPGGVLAFQVPGNFDAPSHVAVRRLCRSAEWRDELADLVRYEPVDDPQGYLARLAGLGCLVDAWETTYVHVLPGDDAVLGWIKGTALRPMLDRLADRPERRAAFLAACAEMLAEAYPPRPYGTLFPFRRVFVVARAPG</sequence>
<dbReference type="NCBIfam" id="NF010703">
    <property type="entry name" value="PRK14103.1"/>
    <property type="match status" value="1"/>
</dbReference>
<dbReference type="AlphaFoldDB" id="A0A919R234"/>
<organism evidence="6 7">
    <name type="scientific">Sphaerisporangium rufum</name>
    <dbReference type="NCBI Taxonomy" id="1381558"/>
    <lineage>
        <taxon>Bacteria</taxon>
        <taxon>Bacillati</taxon>
        <taxon>Actinomycetota</taxon>
        <taxon>Actinomycetes</taxon>
        <taxon>Streptosporangiales</taxon>
        <taxon>Streptosporangiaceae</taxon>
        <taxon>Sphaerisporangium</taxon>
    </lineage>
</organism>
<keyword evidence="4 5" id="KW-0949">S-adenosyl-L-methionine</keyword>
<dbReference type="PANTHER" id="PTHR43861:SF1">
    <property type="entry name" value="TRANS-ACONITATE 2-METHYLTRANSFERASE"/>
    <property type="match status" value="1"/>
</dbReference>
<accession>A0A919R234</accession>
<dbReference type="EC" id="2.1.1.144" evidence="5"/>
<keyword evidence="7" id="KW-1185">Reference proteome</keyword>
<comment type="subcellular location">
    <subcellularLocation>
        <location evidence="5">Cytoplasm</location>
    </subcellularLocation>
</comment>
<dbReference type="Pfam" id="PF13489">
    <property type="entry name" value="Methyltransf_23"/>
    <property type="match status" value="1"/>
</dbReference>
<dbReference type="CDD" id="cd02440">
    <property type="entry name" value="AdoMet_MTases"/>
    <property type="match status" value="1"/>
</dbReference>
<dbReference type="InterPro" id="IPR029063">
    <property type="entry name" value="SAM-dependent_MTases_sf"/>
</dbReference>
<dbReference type="Gene3D" id="3.40.50.150">
    <property type="entry name" value="Vaccinia Virus protein VP39"/>
    <property type="match status" value="1"/>
</dbReference>
<keyword evidence="3 5" id="KW-0808">Transferase</keyword>
<dbReference type="EMBL" id="BOOU01000043">
    <property type="protein sequence ID" value="GII77913.1"/>
    <property type="molecule type" value="Genomic_DNA"/>
</dbReference>
<dbReference type="SUPFAM" id="SSF53335">
    <property type="entry name" value="S-adenosyl-L-methionine-dependent methyltransferases"/>
    <property type="match status" value="1"/>
</dbReference>
<evidence type="ECO:0000256" key="5">
    <source>
        <dbReference type="HAMAP-Rule" id="MF_00560"/>
    </source>
</evidence>
<dbReference type="GO" id="GO:0032259">
    <property type="term" value="P:methylation"/>
    <property type="evidence" value="ECO:0007669"/>
    <property type="project" value="UniProtKB-KW"/>
</dbReference>
<comment type="function">
    <text evidence="5">Catalyzes the S-adenosylmethionine monomethyl esterification of trans-aconitate.</text>
</comment>
<proteinExistence type="inferred from homology"/>
<dbReference type="Gene3D" id="1.10.150.290">
    <property type="entry name" value="S-adenosyl-L-methionine-dependent methyltransferases"/>
    <property type="match status" value="1"/>
</dbReference>
<keyword evidence="1 5" id="KW-0963">Cytoplasm</keyword>